<name>A0A9K3HAN8_HELAN</name>
<gene>
    <name evidence="1" type="ORF">HanXRQr2_Chr13g0585011</name>
</gene>
<comment type="caution">
    <text evidence="1">The sequence shown here is derived from an EMBL/GenBank/DDBJ whole genome shotgun (WGS) entry which is preliminary data.</text>
</comment>
<protein>
    <submittedName>
        <fullName evidence="1">Uncharacterized protein</fullName>
    </submittedName>
</protein>
<sequence>MNTTTAVVALCRRPRDSPLPVSCRYHFSRFTHSLFSSSQFSLSLSRSPSPFMENLNGTEMRKTGRHKLTGVIVVGLSEQNQDATSTTAAATAALRLLPDLINRGCVWGCPAGEVDRPEIRPITSAVSCLLDG</sequence>
<accession>A0A9K3HAN8</accession>
<dbReference type="Proteomes" id="UP000215914">
    <property type="component" value="Unassembled WGS sequence"/>
</dbReference>
<keyword evidence="2" id="KW-1185">Reference proteome</keyword>
<evidence type="ECO:0000313" key="1">
    <source>
        <dbReference type="EMBL" id="KAF5773110.1"/>
    </source>
</evidence>
<reference evidence="1" key="2">
    <citation type="submission" date="2020-06" db="EMBL/GenBank/DDBJ databases">
        <title>Helianthus annuus Genome sequencing and assembly Release 2.</title>
        <authorList>
            <person name="Gouzy J."/>
            <person name="Langlade N."/>
            <person name="Munos S."/>
        </authorList>
    </citation>
    <scope>NUCLEOTIDE SEQUENCE</scope>
    <source>
        <tissue evidence="1">Leaves</tissue>
    </source>
</reference>
<dbReference type="Gramene" id="mRNA:HanXRQr2_Chr13g0585011">
    <property type="protein sequence ID" value="mRNA:HanXRQr2_Chr13g0585011"/>
    <property type="gene ID" value="HanXRQr2_Chr13g0585011"/>
</dbReference>
<reference evidence="1" key="1">
    <citation type="journal article" date="2017" name="Nature">
        <title>The sunflower genome provides insights into oil metabolism, flowering and Asterid evolution.</title>
        <authorList>
            <person name="Badouin H."/>
            <person name="Gouzy J."/>
            <person name="Grassa C.J."/>
            <person name="Murat F."/>
            <person name="Staton S.E."/>
            <person name="Cottret L."/>
            <person name="Lelandais-Briere C."/>
            <person name="Owens G.L."/>
            <person name="Carrere S."/>
            <person name="Mayjonade B."/>
            <person name="Legrand L."/>
            <person name="Gill N."/>
            <person name="Kane N.C."/>
            <person name="Bowers J.E."/>
            <person name="Hubner S."/>
            <person name="Bellec A."/>
            <person name="Berard A."/>
            <person name="Berges H."/>
            <person name="Blanchet N."/>
            <person name="Boniface M.C."/>
            <person name="Brunel D."/>
            <person name="Catrice O."/>
            <person name="Chaidir N."/>
            <person name="Claudel C."/>
            <person name="Donnadieu C."/>
            <person name="Faraut T."/>
            <person name="Fievet G."/>
            <person name="Helmstetter N."/>
            <person name="King M."/>
            <person name="Knapp S.J."/>
            <person name="Lai Z."/>
            <person name="Le Paslier M.C."/>
            <person name="Lippi Y."/>
            <person name="Lorenzon L."/>
            <person name="Mandel J.R."/>
            <person name="Marage G."/>
            <person name="Marchand G."/>
            <person name="Marquand E."/>
            <person name="Bret-Mestries E."/>
            <person name="Morien E."/>
            <person name="Nambeesan S."/>
            <person name="Nguyen T."/>
            <person name="Pegot-Espagnet P."/>
            <person name="Pouilly N."/>
            <person name="Raftis F."/>
            <person name="Sallet E."/>
            <person name="Schiex T."/>
            <person name="Thomas J."/>
            <person name="Vandecasteele C."/>
            <person name="Vares D."/>
            <person name="Vear F."/>
            <person name="Vautrin S."/>
            <person name="Crespi M."/>
            <person name="Mangin B."/>
            <person name="Burke J.M."/>
            <person name="Salse J."/>
            <person name="Munos S."/>
            <person name="Vincourt P."/>
            <person name="Rieseberg L.H."/>
            <person name="Langlade N.B."/>
        </authorList>
    </citation>
    <scope>NUCLEOTIDE SEQUENCE</scope>
    <source>
        <tissue evidence="1">Leaves</tissue>
    </source>
</reference>
<organism evidence="1 2">
    <name type="scientific">Helianthus annuus</name>
    <name type="common">Common sunflower</name>
    <dbReference type="NCBI Taxonomy" id="4232"/>
    <lineage>
        <taxon>Eukaryota</taxon>
        <taxon>Viridiplantae</taxon>
        <taxon>Streptophyta</taxon>
        <taxon>Embryophyta</taxon>
        <taxon>Tracheophyta</taxon>
        <taxon>Spermatophyta</taxon>
        <taxon>Magnoliopsida</taxon>
        <taxon>eudicotyledons</taxon>
        <taxon>Gunneridae</taxon>
        <taxon>Pentapetalae</taxon>
        <taxon>asterids</taxon>
        <taxon>campanulids</taxon>
        <taxon>Asterales</taxon>
        <taxon>Asteraceae</taxon>
        <taxon>Asteroideae</taxon>
        <taxon>Heliantheae alliance</taxon>
        <taxon>Heliantheae</taxon>
        <taxon>Helianthus</taxon>
    </lineage>
</organism>
<dbReference type="AlphaFoldDB" id="A0A9K3HAN8"/>
<evidence type="ECO:0000313" key="2">
    <source>
        <dbReference type="Proteomes" id="UP000215914"/>
    </source>
</evidence>
<proteinExistence type="predicted"/>
<dbReference type="EMBL" id="MNCJ02000328">
    <property type="protein sequence ID" value="KAF5773110.1"/>
    <property type="molecule type" value="Genomic_DNA"/>
</dbReference>